<keyword evidence="5" id="KW-0067">ATP-binding</keyword>
<dbReference type="InterPro" id="IPR029056">
    <property type="entry name" value="Ribokinase-like"/>
</dbReference>
<dbReference type="PANTHER" id="PTHR10534:SF2">
    <property type="entry name" value="PYRIDOXAL KINASE"/>
    <property type="match status" value="1"/>
</dbReference>
<comment type="caution">
    <text evidence="7">The sequence shown here is derived from an EMBL/GenBank/DDBJ whole genome shotgun (WGS) entry which is preliminary data.</text>
</comment>
<dbReference type="OrthoDB" id="9800808at2"/>
<name>H3NHT1_9LACT</name>
<evidence type="ECO:0000313" key="7">
    <source>
        <dbReference type="EMBL" id="EHR37730.1"/>
    </source>
</evidence>
<dbReference type="eggNOG" id="COG2240">
    <property type="taxonomic scope" value="Bacteria"/>
</dbReference>
<dbReference type="AlphaFoldDB" id="H3NHT1"/>
<reference evidence="7 8" key="1">
    <citation type="submission" date="2012-01" db="EMBL/GenBank/DDBJ databases">
        <title>The Genome Sequence of Facklamia languida CCUG 37842.</title>
        <authorList>
            <consortium name="The Broad Institute Genome Sequencing Platform"/>
            <person name="Earl A."/>
            <person name="Ward D."/>
            <person name="Feldgarden M."/>
            <person name="Gevers D."/>
            <person name="Huys G."/>
            <person name="Young S.K."/>
            <person name="Zeng Q."/>
            <person name="Gargeya S."/>
            <person name="Fitzgerald M."/>
            <person name="Haas B."/>
            <person name="Abouelleil A."/>
            <person name="Alvarado L."/>
            <person name="Arachchi H.M."/>
            <person name="Berlin A."/>
            <person name="Chapman S.B."/>
            <person name="Gearin G."/>
            <person name="Goldberg J."/>
            <person name="Griggs A."/>
            <person name="Gujja S."/>
            <person name="Hansen M."/>
            <person name="Heiman D."/>
            <person name="Howarth C."/>
            <person name="Larimer J."/>
            <person name="Lui A."/>
            <person name="MacDonald P.J.P."/>
            <person name="McCowen C."/>
            <person name="Montmayeur A."/>
            <person name="Murphy C."/>
            <person name="Neiman D."/>
            <person name="Pearson M."/>
            <person name="Priest M."/>
            <person name="Roberts A."/>
            <person name="Saif S."/>
            <person name="Shea T."/>
            <person name="Sisk P."/>
            <person name="Stolte C."/>
            <person name="Sykes S."/>
            <person name="Wortman J."/>
            <person name="Nusbaum C."/>
            <person name="Birren B."/>
        </authorList>
    </citation>
    <scope>NUCLEOTIDE SEQUENCE [LARGE SCALE GENOMIC DNA]</scope>
    <source>
        <strain evidence="7 8">CCUG 37842</strain>
    </source>
</reference>
<dbReference type="GO" id="GO:0009443">
    <property type="term" value="P:pyridoxal 5'-phosphate salvage"/>
    <property type="evidence" value="ECO:0007669"/>
    <property type="project" value="InterPro"/>
</dbReference>
<proteinExistence type="predicted"/>
<evidence type="ECO:0000259" key="6">
    <source>
        <dbReference type="Pfam" id="PF08543"/>
    </source>
</evidence>
<evidence type="ECO:0000256" key="4">
    <source>
        <dbReference type="ARBA" id="ARBA00022777"/>
    </source>
</evidence>
<dbReference type="NCBIfam" id="NF005491">
    <property type="entry name" value="PRK07105.1"/>
    <property type="match status" value="1"/>
</dbReference>
<keyword evidence="3" id="KW-0547">Nucleotide-binding</keyword>
<dbReference type="InterPro" id="IPR004625">
    <property type="entry name" value="PyrdxlKinase"/>
</dbReference>
<dbReference type="PANTHER" id="PTHR10534">
    <property type="entry name" value="PYRIDOXAL KINASE"/>
    <property type="match status" value="1"/>
</dbReference>
<organism evidence="7 8">
    <name type="scientific">Facklamia languida CCUG 37842</name>
    <dbReference type="NCBI Taxonomy" id="883113"/>
    <lineage>
        <taxon>Bacteria</taxon>
        <taxon>Bacillati</taxon>
        <taxon>Bacillota</taxon>
        <taxon>Bacilli</taxon>
        <taxon>Lactobacillales</taxon>
        <taxon>Aerococcaceae</taxon>
        <taxon>Facklamia</taxon>
    </lineage>
</organism>
<dbReference type="Pfam" id="PF08543">
    <property type="entry name" value="Phos_pyr_kin"/>
    <property type="match status" value="1"/>
</dbReference>
<dbReference type="Proteomes" id="UP000006190">
    <property type="component" value="Unassembled WGS sequence"/>
</dbReference>
<accession>H3NHT1</accession>
<evidence type="ECO:0000256" key="5">
    <source>
        <dbReference type="ARBA" id="ARBA00022840"/>
    </source>
</evidence>
<evidence type="ECO:0000256" key="2">
    <source>
        <dbReference type="ARBA" id="ARBA00022679"/>
    </source>
</evidence>
<dbReference type="HOGENOM" id="CLU_046496_2_0_9"/>
<dbReference type="InterPro" id="IPR013749">
    <property type="entry name" value="PM/HMP-P_kinase-1"/>
</dbReference>
<dbReference type="GO" id="GO:0005829">
    <property type="term" value="C:cytosol"/>
    <property type="evidence" value="ECO:0007669"/>
    <property type="project" value="TreeGrafter"/>
</dbReference>
<dbReference type="RefSeq" id="WP_006308305.1">
    <property type="nucleotide sequence ID" value="NZ_JH601133.1"/>
</dbReference>
<dbReference type="SUPFAM" id="SSF53613">
    <property type="entry name" value="Ribokinase-like"/>
    <property type="match status" value="1"/>
</dbReference>
<protein>
    <recommendedName>
        <fullName evidence="1">pyridoxal kinase</fullName>
        <ecNumber evidence="1">2.7.1.35</ecNumber>
    </recommendedName>
</protein>
<dbReference type="GO" id="GO:0005524">
    <property type="term" value="F:ATP binding"/>
    <property type="evidence" value="ECO:0007669"/>
    <property type="project" value="UniProtKB-KW"/>
</dbReference>
<dbReference type="EC" id="2.7.1.35" evidence="1"/>
<evidence type="ECO:0000256" key="3">
    <source>
        <dbReference type="ARBA" id="ARBA00022741"/>
    </source>
</evidence>
<evidence type="ECO:0000313" key="8">
    <source>
        <dbReference type="Proteomes" id="UP000006190"/>
    </source>
</evidence>
<dbReference type="STRING" id="883113.HMPREF9708_00359"/>
<keyword evidence="4" id="KW-0418">Kinase</keyword>
<keyword evidence="8" id="KW-1185">Reference proteome</keyword>
<gene>
    <name evidence="7" type="ORF">HMPREF9708_00359</name>
</gene>
<keyword evidence="2" id="KW-0808">Transferase</keyword>
<evidence type="ECO:0000256" key="1">
    <source>
        <dbReference type="ARBA" id="ARBA00012104"/>
    </source>
</evidence>
<sequence>MKNILVVQDISCFGKCSTTVALPIISHFKLTASILPTAILSTHTGPDFPGYVMTDLSQHMRATIAHWKKLGLQFDAVYTGYLGNASHIDLLIEALPYLLKDQGLLFVDPVFADQGEFYAGFDASYVEAQSDLIAISDYLLPNYTEACLLTGQDFSHDDPSPLAIKSLLESLQAMGTKNAIVTGIHRGQEIGAVMLGQDQKVYQSFAPYVDQMFSGTGDVFASVFVGECMQEKILSAQAVLDQSVTFVYQAIQATLSDSDPINYGIHFEHVLNGLSSSQ</sequence>
<dbReference type="GO" id="GO:0008478">
    <property type="term" value="F:pyridoxal kinase activity"/>
    <property type="evidence" value="ECO:0007669"/>
    <property type="project" value="UniProtKB-EC"/>
</dbReference>
<dbReference type="PATRIC" id="fig|883113.3.peg.363"/>
<feature type="domain" description="Pyridoxamine kinase/Phosphomethylpyrimidine kinase" evidence="6">
    <location>
        <begin position="72"/>
        <end position="255"/>
    </location>
</feature>
<dbReference type="EMBL" id="AGEG01000003">
    <property type="protein sequence ID" value="EHR37730.1"/>
    <property type="molecule type" value="Genomic_DNA"/>
</dbReference>
<dbReference type="Gene3D" id="3.40.1190.20">
    <property type="match status" value="1"/>
</dbReference>